<dbReference type="EMBL" id="LN736369">
    <property type="protein sequence ID" value="CEP64198.1"/>
    <property type="molecule type" value="Genomic_DNA"/>
</dbReference>
<dbReference type="GeneID" id="34687743"/>
<reference evidence="3 4" key="1">
    <citation type="submission" date="2014-12" db="EMBL/GenBank/DDBJ databases">
        <authorList>
            <person name="Neuveglise Cecile"/>
        </authorList>
    </citation>
    <scope>NUCLEOTIDE SEQUENCE [LARGE SCALE GENOMIC DNA]</scope>
    <source>
        <strain evidence="3 4">CBS 12615</strain>
    </source>
</reference>
<feature type="coiled-coil region" evidence="1">
    <location>
        <begin position="238"/>
        <end position="320"/>
    </location>
</feature>
<feature type="region of interest" description="Disordered" evidence="2">
    <location>
        <begin position="406"/>
        <end position="457"/>
    </location>
</feature>
<dbReference type="AlphaFoldDB" id="A0A0C7MW45"/>
<evidence type="ECO:0000313" key="4">
    <source>
        <dbReference type="Proteomes" id="UP000054304"/>
    </source>
</evidence>
<dbReference type="RefSeq" id="XP_022630408.1">
    <property type="nucleotide sequence ID" value="XM_022775551.1"/>
</dbReference>
<keyword evidence="4" id="KW-1185">Reference proteome</keyword>
<dbReference type="Proteomes" id="UP000054304">
    <property type="component" value="Unassembled WGS sequence"/>
</dbReference>
<sequence>MKSKLLPESRINSLYSDFRNLKELNTEGYEANIRNWRQVLLEELLAGEVILETGPALLEALSDPQVGQPRSLDAVLDFMIAEGSLVPLDKFKTGAKVSLISTVLDWTFGSFLPIPQRSRGTRISNSKGNSYLRRGQYAVLPTIEKKYGPLHLAIVERICKKAVRYSDLVFSRGNFCKKVGFAGHLKDWAAYETMLAYMDHYKSIIVTDLTTVKVRGFEVSGIISKFEASTISVDDQEIASVKDARQQLKTQISHLESRIKDSKSLLRENIKDEKPKDLLKMRLQTHKLLEKNLNVASKNLANVEALLLDIEAAIDRVQLKHVFERSRDVLMSLSSQLGSLDEVEKLVDDINTEKLKGKDIDRVFEAELNGRHDDEIEEELQRMDAEMKLEEQVLQKLSGLKVSTDIAPHNAKEDEQTAINRDEQSSVKEEEQAASAELDQSATEHEERTHEQQPLAI</sequence>
<dbReference type="Pfam" id="PF25880">
    <property type="entry name" value="WHD_CHMP7_1st"/>
    <property type="match status" value="1"/>
</dbReference>
<gene>
    <name evidence="3" type="ORF">LALA0_S10e04720g</name>
</gene>
<evidence type="ECO:0000313" key="3">
    <source>
        <dbReference type="EMBL" id="CEP64198.1"/>
    </source>
</evidence>
<dbReference type="HOGENOM" id="CLU_021165_3_0_1"/>
<name>A0A0C7MW45_9SACH</name>
<feature type="compositionally biased region" description="Basic and acidic residues" evidence="2">
    <location>
        <begin position="410"/>
        <end position="431"/>
    </location>
</feature>
<organism evidence="3 4">
    <name type="scientific">Lachancea lanzarotensis</name>
    <dbReference type="NCBI Taxonomy" id="1245769"/>
    <lineage>
        <taxon>Eukaryota</taxon>
        <taxon>Fungi</taxon>
        <taxon>Dikarya</taxon>
        <taxon>Ascomycota</taxon>
        <taxon>Saccharomycotina</taxon>
        <taxon>Saccharomycetes</taxon>
        <taxon>Saccharomycetales</taxon>
        <taxon>Saccharomycetaceae</taxon>
        <taxon>Lachancea</taxon>
    </lineage>
</organism>
<feature type="compositionally biased region" description="Basic and acidic residues" evidence="2">
    <location>
        <begin position="442"/>
        <end position="451"/>
    </location>
</feature>
<evidence type="ECO:0000256" key="1">
    <source>
        <dbReference type="SAM" id="Coils"/>
    </source>
</evidence>
<accession>A0A0C7MW45</accession>
<dbReference type="STRING" id="1245769.A0A0C7MW45"/>
<evidence type="ECO:0000256" key="2">
    <source>
        <dbReference type="SAM" id="MobiDB-lite"/>
    </source>
</evidence>
<protein>
    <submittedName>
        <fullName evidence="3">LALA0S10e04720g1_1</fullName>
    </submittedName>
</protein>
<proteinExistence type="predicted"/>
<keyword evidence="1" id="KW-0175">Coiled coil</keyword>
<dbReference type="OrthoDB" id="10250120at2759"/>